<reference evidence="3" key="1">
    <citation type="submission" date="2012-02" db="EMBL/GenBank/DDBJ databases">
        <title>Genome sequencing of Giardia lamblia Genotypes A2 and B isolates (DH and GS) and comparative analysis with the genomes of Genotypes A1 and E (WB and Pig).</title>
        <authorList>
            <person name="Adam R."/>
            <person name="Dahlstrom E."/>
            <person name="Martens C."/>
            <person name="Bruno D."/>
            <person name="Barbian K."/>
            <person name="Porcella S.F."/>
            <person name="Nash T."/>
        </authorList>
    </citation>
    <scope>NUCLEOTIDE SEQUENCE</scope>
    <source>
        <strain evidence="3">DH</strain>
    </source>
</reference>
<keyword evidence="1" id="KW-0732">Signal</keyword>
<evidence type="ECO:0000313" key="3">
    <source>
        <dbReference type="Proteomes" id="UP000018320"/>
    </source>
</evidence>
<protein>
    <submittedName>
        <fullName evidence="2">Uncharacterized protein</fullName>
    </submittedName>
</protein>
<reference evidence="2 3" key="2">
    <citation type="journal article" date="2013" name="Genome Biol. Evol.">
        <title>Genome sequencing of Giardia lamblia genotypes A2 and B isolates (DH and GS) and comparative analysis with the genomes of genotypes A1 and E (WB and Pig).</title>
        <authorList>
            <person name="Adam R.D."/>
            <person name="Dahlstrom E.W."/>
            <person name="Martens C.A."/>
            <person name="Bruno D.P."/>
            <person name="Barbian K.D."/>
            <person name="Ricklefs S.M."/>
            <person name="Hernandez M.M."/>
            <person name="Narla N.P."/>
            <person name="Patel R.B."/>
            <person name="Porcella S.F."/>
            <person name="Nash T.E."/>
        </authorList>
    </citation>
    <scope>NUCLEOTIDE SEQUENCE [LARGE SCALE GENOMIC DNA]</scope>
    <source>
        <strain evidence="2 3">DH</strain>
    </source>
</reference>
<accession>V6THU6</accession>
<sequence length="591" mass="65736">MVTKAMLLLFLTVWATCLEVVHESIDCMPRIVLLPMREKGTETSISGSFLSFSYLRPCYATDSPVLQVSGCSTTIYVSTADPADEGAFGLESFEVTPDVPTILRVSDNLLRDGPLYIWADANGRASIPQRINVCRRAVLAIPTISLWTEKDWIRGTLDSIVNVDLLEDRSRLLAAGIVSSAQARLLYRPVPLLASLSANTQLSDSVTVRVLYAIVEGAAPNIFDVCELPGTVENVPSTIEQSMEVSQFLCARFRSGVWRVYNASSVPSVLPPSTLYMAATEQDKLLPSLVSYTIYSLNKSLEDRVEQTLQNAAAVPDMPNAVILILELIGLCLLGITVIWILERACSTHGALRPKKVYLSRCWDSFPLLDISKPLNLWLLRYNPQLDLSPLTQSATWRPYVRITPKFWSCSEKTMIELVQTILLPRNNEARQRILLLEYLSRGGNQLRMKSIYHNLRLLSGLTPDDILKGPVIIHAAPSKCNEEDEECNNPIRWMLLTATKVTCFCDKHAPTVPQKIAIPKKVRKRCMFCLLAYGDRICLTCAGGSLLCHLCEELIHSNCSPEHRVIKVSKERTLKAPSLLSECLGSPSLT</sequence>
<dbReference type="VEuPathDB" id="GiardiaDB:GL50581_886"/>
<dbReference type="VEuPathDB" id="GiardiaDB:DHA2_150297"/>
<gene>
    <name evidence="2" type="ORF">DHA2_150297</name>
</gene>
<feature type="chain" id="PRO_5004751667" evidence="1">
    <location>
        <begin position="18"/>
        <end position="591"/>
    </location>
</feature>
<feature type="signal peptide" evidence="1">
    <location>
        <begin position="1"/>
        <end position="17"/>
    </location>
</feature>
<dbReference type="Proteomes" id="UP000018320">
    <property type="component" value="Unassembled WGS sequence"/>
</dbReference>
<organism evidence="2 3">
    <name type="scientific">Giardia intestinalis</name>
    <name type="common">Giardia lamblia</name>
    <dbReference type="NCBI Taxonomy" id="5741"/>
    <lineage>
        <taxon>Eukaryota</taxon>
        <taxon>Metamonada</taxon>
        <taxon>Diplomonadida</taxon>
        <taxon>Hexamitidae</taxon>
        <taxon>Giardiinae</taxon>
        <taxon>Giardia</taxon>
    </lineage>
</organism>
<dbReference type="EMBL" id="AHGT01000020">
    <property type="protein sequence ID" value="ESU37897.1"/>
    <property type="molecule type" value="Genomic_DNA"/>
</dbReference>
<dbReference type="AlphaFoldDB" id="V6THU6"/>
<dbReference type="VEuPathDB" id="GiardiaDB:GL50803_0013886"/>
<evidence type="ECO:0000313" key="2">
    <source>
        <dbReference type="EMBL" id="ESU37897.1"/>
    </source>
</evidence>
<dbReference type="VEuPathDB" id="GiardiaDB:QR46_2219"/>
<proteinExistence type="predicted"/>
<name>V6THU6_GIAIN</name>
<comment type="caution">
    <text evidence="2">The sequence shown here is derived from an EMBL/GenBank/DDBJ whole genome shotgun (WGS) entry which is preliminary data.</text>
</comment>
<evidence type="ECO:0000256" key="1">
    <source>
        <dbReference type="SAM" id="SignalP"/>
    </source>
</evidence>